<evidence type="ECO:0000256" key="1">
    <source>
        <dbReference type="SAM" id="Phobius"/>
    </source>
</evidence>
<keyword evidence="1" id="KW-1133">Transmembrane helix</keyword>
<dbReference type="AlphaFoldDB" id="A0A8X6LIG4"/>
<comment type="caution">
    <text evidence="2">The sequence shown here is derived from an EMBL/GenBank/DDBJ whole genome shotgun (WGS) entry which is preliminary data.</text>
</comment>
<dbReference type="EMBL" id="BMAO01036172">
    <property type="protein sequence ID" value="GFR08469.1"/>
    <property type="molecule type" value="Genomic_DNA"/>
</dbReference>
<reference evidence="2" key="1">
    <citation type="submission" date="2020-07" db="EMBL/GenBank/DDBJ databases">
        <title>Multicomponent nature underlies the extraordinary mechanical properties of spider dragline silk.</title>
        <authorList>
            <person name="Kono N."/>
            <person name="Nakamura H."/>
            <person name="Mori M."/>
            <person name="Yoshida Y."/>
            <person name="Ohtoshi R."/>
            <person name="Malay A.D."/>
            <person name="Moran D.A.P."/>
            <person name="Tomita M."/>
            <person name="Numata K."/>
            <person name="Arakawa K."/>
        </authorList>
    </citation>
    <scope>NUCLEOTIDE SEQUENCE</scope>
</reference>
<proteinExistence type="predicted"/>
<feature type="transmembrane region" description="Helical" evidence="1">
    <location>
        <begin position="12"/>
        <end position="31"/>
    </location>
</feature>
<keyword evidence="1" id="KW-0812">Transmembrane</keyword>
<evidence type="ECO:0000313" key="3">
    <source>
        <dbReference type="Proteomes" id="UP000887116"/>
    </source>
</evidence>
<name>A0A8X6LIG4_TRICU</name>
<dbReference type="Proteomes" id="UP000887116">
    <property type="component" value="Unassembled WGS sequence"/>
</dbReference>
<organism evidence="2 3">
    <name type="scientific">Trichonephila clavata</name>
    <name type="common">Joro spider</name>
    <name type="synonym">Nephila clavata</name>
    <dbReference type="NCBI Taxonomy" id="2740835"/>
    <lineage>
        <taxon>Eukaryota</taxon>
        <taxon>Metazoa</taxon>
        <taxon>Ecdysozoa</taxon>
        <taxon>Arthropoda</taxon>
        <taxon>Chelicerata</taxon>
        <taxon>Arachnida</taxon>
        <taxon>Araneae</taxon>
        <taxon>Araneomorphae</taxon>
        <taxon>Entelegynae</taxon>
        <taxon>Araneoidea</taxon>
        <taxon>Nephilidae</taxon>
        <taxon>Trichonephila</taxon>
    </lineage>
</organism>
<accession>A0A8X6LIG4</accession>
<evidence type="ECO:0000313" key="2">
    <source>
        <dbReference type="EMBL" id="GFR08469.1"/>
    </source>
</evidence>
<sequence length="80" mass="9299">MLCKIHMPPVSVGVSIFLSQTIFAILPWGGYPKYLYWFALRAPRDCKDTEKVNTEVVKEYRGYLQISNKHDRFASAKFRA</sequence>
<keyword evidence="3" id="KW-1185">Reference proteome</keyword>
<keyword evidence="1" id="KW-0472">Membrane</keyword>
<gene>
    <name evidence="2" type="ORF">TNCT_725811</name>
</gene>
<protein>
    <submittedName>
        <fullName evidence="2">Uncharacterized protein</fullName>
    </submittedName>
</protein>